<dbReference type="SMART" id="SM00388">
    <property type="entry name" value="HisKA"/>
    <property type="match status" value="1"/>
</dbReference>
<dbReference type="EMBL" id="CP031337">
    <property type="protein sequence ID" value="AXK39064.1"/>
    <property type="molecule type" value="Genomic_DNA"/>
</dbReference>
<accession>A0A345Y562</accession>
<evidence type="ECO:0000256" key="9">
    <source>
        <dbReference type="ARBA" id="ARBA00022840"/>
    </source>
</evidence>
<dbReference type="PANTHER" id="PTHR44936:SF10">
    <property type="entry name" value="SENSOR PROTEIN RSTB"/>
    <property type="match status" value="1"/>
</dbReference>
<evidence type="ECO:0000256" key="1">
    <source>
        <dbReference type="ARBA" id="ARBA00000085"/>
    </source>
</evidence>
<dbReference type="Gene3D" id="1.10.287.130">
    <property type="match status" value="1"/>
</dbReference>
<dbReference type="PANTHER" id="PTHR44936">
    <property type="entry name" value="SENSOR PROTEIN CREC"/>
    <property type="match status" value="1"/>
</dbReference>
<name>A0A345Y562_9NEIS</name>
<dbReference type="Proteomes" id="UP000254537">
    <property type="component" value="Chromosome"/>
</dbReference>
<keyword evidence="5" id="KW-0597">Phosphoprotein</keyword>
<dbReference type="SUPFAM" id="SSF47384">
    <property type="entry name" value="Homodimeric domain of signal transducing histidine kinase"/>
    <property type="match status" value="1"/>
</dbReference>
<keyword evidence="9" id="KW-0067">ATP-binding</keyword>
<dbReference type="CDD" id="cd00075">
    <property type="entry name" value="HATPase"/>
    <property type="match status" value="1"/>
</dbReference>
<dbReference type="PROSITE" id="PS50109">
    <property type="entry name" value="HIS_KIN"/>
    <property type="match status" value="1"/>
</dbReference>
<dbReference type="InterPro" id="IPR004358">
    <property type="entry name" value="Sig_transdc_His_kin-like_C"/>
</dbReference>
<dbReference type="Pfam" id="PF00512">
    <property type="entry name" value="HisKA"/>
    <property type="match status" value="1"/>
</dbReference>
<sequence>MPRKRFLLPGRFEQLRLFGRYYLRIVGSFFLLIILINGGLTRFFPEYEHGDLERLLRGTVGLVRAEYLRTKADDWPALSARLAREFGYPIRLNPEKLPLSARTGLIGRDWAIDEGEVTAYLKLPHGQTVQIGPLREALVLSKQRLLSPEKTAELIATLLLCIAFGLVLYRWYREFWRDIVGLLATAEKYAAGEFAARPPPAETKLFSPLTRGLKRMASRIETLMASRQAMSQALSHELRTPIARLRFGLEMYLDEDDAAERERQQAGLIADLDELERLIETSLTWARIQRGDTRLARAPLAIAPWLAELVAPLERAAPDTAFTLTVGDGVIATVDPDQLGMALRNLVTNAVKYGGGTVAIGAERVGDAVRLSVEDDGPGIPEDARERVFEPFFRLDASRTKSRGGYGLGLALSRAVTRLHGGTLAVDTSPLGGARFWIVLPDAEPTDPDA</sequence>
<dbReference type="SUPFAM" id="SSF55874">
    <property type="entry name" value="ATPase domain of HSP90 chaperone/DNA topoisomerase II/histidine kinase"/>
    <property type="match status" value="1"/>
</dbReference>
<gene>
    <name evidence="12" type="ORF">DWG20_06215</name>
</gene>
<reference evidence="12 13" key="1">
    <citation type="submission" date="2018-07" db="EMBL/GenBank/DDBJ databases">
        <title>Crenobacter cavernae sp. nov., isolated from a karst cave.</title>
        <authorList>
            <person name="Zhu H."/>
        </authorList>
    </citation>
    <scope>NUCLEOTIDE SEQUENCE [LARGE SCALE GENOMIC DNA]</scope>
    <source>
        <strain evidence="12 13">K1W11S-77</strain>
    </source>
</reference>
<comment type="catalytic activity">
    <reaction evidence="1">
        <text>ATP + protein L-histidine = ADP + protein N-phospho-L-histidine.</text>
        <dbReference type="EC" id="2.7.13.3"/>
    </reaction>
</comment>
<evidence type="ECO:0000313" key="13">
    <source>
        <dbReference type="Proteomes" id="UP000254537"/>
    </source>
</evidence>
<dbReference type="InterPro" id="IPR036097">
    <property type="entry name" value="HisK_dim/P_sf"/>
</dbReference>
<protein>
    <recommendedName>
        <fullName evidence="3">histidine kinase</fullName>
        <ecNumber evidence="3">2.7.13.3</ecNumber>
    </recommendedName>
</protein>
<comment type="subcellular location">
    <subcellularLocation>
        <location evidence="2">Cell membrane</location>
        <topology evidence="2">Multi-pass membrane protein</topology>
    </subcellularLocation>
</comment>
<evidence type="ECO:0000256" key="10">
    <source>
        <dbReference type="SAM" id="Phobius"/>
    </source>
</evidence>
<keyword evidence="10" id="KW-0812">Transmembrane</keyword>
<feature type="domain" description="Histidine kinase" evidence="11">
    <location>
        <begin position="233"/>
        <end position="444"/>
    </location>
</feature>
<dbReference type="RefSeq" id="WP_115432999.1">
    <property type="nucleotide sequence ID" value="NZ_CP031337.1"/>
</dbReference>
<dbReference type="KEGG" id="ccah:DWG20_06215"/>
<dbReference type="InterPro" id="IPR003661">
    <property type="entry name" value="HisK_dim/P_dom"/>
</dbReference>
<dbReference type="InterPro" id="IPR050980">
    <property type="entry name" value="2C_sensor_his_kinase"/>
</dbReference>
<dbReference type="CDD" id="cd00082">
    <property type="entry name" value="HisKA"/>
    <property type="match status" value="1"/>
</dbReference>
<keyword evidence="10" id="KW-1133">Transmembrane helix</keyword>
<feature type="transmembrane region" description="Helical" evidence="10">
    <location>
        <begin position="21"/>
        <end position="40"/>
    </location>
</feature>
<evidence type="ECO:0000256" key="3">
    <source>
        <dbReference type="ARBA" id="ARBA00012438"/>
    </source>
</evidence>
<keyword evidence="7" id="KW-0547">Nucleotide-binding</keyword>
<dbReference type="AlphaFoldDB" id="A0A345Y562"/>
<dbReference type="OrthoDB" id="9804645at2"/>
<evidence type="ECO:0000256" key="8">
    <source>
        <dbReference type="ARBA" id="ARBA00022777"/>
    </source>
</evidence>
<keyword evidence="10" id="KW-0472">Membrane</keyword>
<keyword evidence="6" id="KW-0808">Transferase</keyword>
<dbReference type="GO" id="GO:0000155">
    <property type="term" value="F:phosphorelay sensor kinase activity"/>
    <property type="evidence" value="ECO:0007669"/>
    <property type="project" value="InterPro"/>
</dbReference>
<dbReference type="GO" id="GO:0005524">
    <property type="term" value="F:ATP binding"/>
    <property type="evidence" value="ECO:0007669"/>
    <property type="project" value="UniProtKB-KW"/>
</dbReference>
<evidence type="ECO:0000259" key="11">
    <source>
        <dbReference type="PROSITE" id="PS50109"/>
    </source>
</evidence>
<proteinExistence type="predicted"/>
<evidence type="ECO:0000256" key="4">
    <source>
        <dbReference type="ARBA" id="ARBA00022475"/>
    </source>
</evidence>
<dbReference type="Gene3D" id="3.30.565.10">
    <property type="entry name" value="Histidine kinase-like ATPase, C-terminal domain"/>
    <property type="match status" value="1"/>
</dbReference>
<dbReference type="SMART" id="SM00387">
    <property type="entry name" value="HATPase_c"/>
    <property type="match status" value="1"/>
</dbReference>
<evidence type="ECO:0000313" key="12">
    <source>
        <dbReference type="EMBL" id="AXK39064.1"/>
    </source>
</evidence>
<dbReference type="EC" id="2.7.13.3" evidence="3"/>
<dbReference type="InterPro" id="IPR005467">
    <property type="entry name" value="His_kinase_dom"/>
</dbReference>
<evidence type="ECO:0000256" key="5">
    <source>
        <dbReference type="ARBA" id="ARBA00022553"/>
    </source>
</evidence>
<dbReference type="PRINTS" id="PR00344">
    <property type="entry name" value="BCTRLSENSOR"/>
</dbReference>
<dbReference type="Pfam" id="PF02518">
    <property type="entry name" value="HATPase_c"/>
    <property type="match status" value="1"/>
</dbReference>
<evidence type="ECO:0000256" key="6">
    <source>
        <dbReference type="ARBA" id="ARBA00022679"/>
    </source>
</evidence>
<evidence type="ECO:0000256" key="2">
    <source>
        <dbReference type="ARBA" id="ARBA00004651"/>
    </source>
</evidence>
<dbReference type="GO" id="GO:0005886">
    <property type="term" value="C:plasma membrane"/>
    <property type="evidence" value="ECO:0007669"/>
    <property type="project" value="UniProtKB-SubCell"/>
</dbReference>
<dbReference type="InterPro" id="IPR036890">
    <property type="entry name" value="HATPase_C_sf"/>
</dbReference>
<keyword evidence="4" id="KW-1003">Cell membrane</keyword>
<organism evidence="12 13">
    <name type="scientific">Crenobacter cavernae</name>
    <dbReference type="NCBI Taxonomy" id="2290923"/>
    <lineage>
        <taxon>Bacteria</taxon>
        <taxon>Pseudomonadati</taxon>
        <taxon>Pseudomonadota</taxon>
        <taxon>Betaproteobacteria</taxon>
        <taxon>Neisseriales</taxon>
        <taxon>Neisseriaceae</taxon>
        <taxon>Crenobacter</taxon>
    </lineage>
</organism>
<keyword evidence="8" id="KW-0418">Kinase</keyword>
<dbReference type="InterPro" id="IPR003594">
    <property type="entry name" value="HATPase_dom"/>
</dbReference>
<evidence type="ECO:0000256" key="7">
    <source>
        <dbReference type="ARBA" id="ARBA00022741"/>
    </source>
</evidence>